<comment type="caution">
    <text evidence="1">The sequence shown here is derived from an EMBL/GenBank/DDBJ whole genome shotgun (WGS) entry which is preliminary data.</text>
</comment>
<name>A0A7X2Z3H6_9BACL</name>
<evidence type="ECO:0000313" key="1">
    <source>
        <dbReference type="EMBL" id="MUG46099.1"/>
    </source>
</evidence>
<protein>
    <submittedName>
        <fullName evidence="1">Uncharacterized protein</fullName>
    </submittedName>
</protein>
<evidence type="ECO:0000313" key="2">
    <source>
        <dbReference type="Proteomes" id="UP000447876"/>
    </source>
</evidence>
<dbReference type="OrthoDB" id="2677436at2"/>
<reference evidence="1 2" key="1">
    <citation type="submission" date="2019-11" db="EMBL/GenBank/DDBJ databases">
        <title>Draft genome sequences of five Paenibacillus species of dairy origin.</title>
        <authorList>
            <person name="Olajide A.M."/>
            <person name="Chen S."/>
            <person name="Lapointe G."/>
        </authorList>
    </citation>
    <scope>NUCLEOTIDE SEQUENCE [LARGE SCALE GENOMIC DNA]</scope>
    <source>
        <strain evidence="1 2">12CR55</strain>
    </source>
</reference>
<sequence length="308" mass="35651">MKEVAHISNSRPDEKDNIVLFPKTLDYYQIELTRMLETERYREAAELLQFLLQCQGQDPRHYEEWQALLDWLNSAFPSFEQGEMPEEDDYAEEDMARQHAEAKLAEDHLYVEKLLHAVTEKPLSEQTFLALEQLVYLDRPEVDEVLIRWIEGTELHPLLQFRVFQTLQRRGTQGTLILKRGSEPVEIDIEAVPLKPEQFPAPIQAVLERVGNETQVHDPTLFYFAQELWSQFIMAIYGTKNYYSILSEEDAVIDIWAAALHLMVSDSLPGGKSDEELRTLYGITDDLRLKFEQACRTMRQFVAAGVGG</sequence>
<dbReference type="RefSeq" id="WP_155611492.1">
    <property type="nucleotide sequence ID" value="NZ_WNZW01000004.1"/>
</dbReference>
<dbReference type="AlphaFoldDB" id="A0A7X2Z3H6"/>
<dbReference type="Proteomes" id="UP000447876">
    <property type="component" value="Unassembled WGS sequence"/>
</dbReference>
<gene>
    <name evidence="1" type="ORF">GNP95_13985</name>
</gene>
<organism evidence="1 2">
    <name type="scientific">Paenibacillus woosongensis</name>
    <dbReference type="NCBI Taxonomy" id="307580"/>
    <lineage>
        <taxon>Bacteria</taxon>
        <taxon>Bacillati</taxon>
        <taxon>Bacillota</taxon>
        <taxon>Bacilli</taxon>
        <taxon>Bacillales</taxon>
        <taxon>Paenibacillaceae</taxon>
        <taxon>Paenibacillus</taxon>
    </lineage>
</organism>
<dbReference type="EMBL" id="WNZW01000004">
    <property type="protein sequence ID" value="MUG46099.1"/>
    <property type="molecule type" value="Genomic_DNA"/>
</dbReference>
<accession>A0A7X2Z3H6</accession>
<proteinExistence type="predicted"/>